<evidence type="ECO:0000313" key="3">
    <source>
        <dbReference type="Proteomes" id="UP000030764"/>
    </source>
</evidence>
<organism evidence="2 3">
    <name type="scientific">Trichuris suis</name>
    <name type="common">pig whipworm</name>
    <dbReference type="NCBI Taxonomy" id="68888"/>
    <lineage>
        <taxon>Eukaryota</taxon>
        <taxon>Metazoa</taxon>
        <taxon>Ecdysozoa</taxon>
        <taxon>Nematoda</taxon>
        <taxon>Enoplea</taxon>
        <taxon>Dorylaimia</taxon>
        <taxon>Trichinellida</taxon>
        <taxon>Trichuridae</taxon>
        <taxon>Trichuris</taxon>
    </lineage>
</organism>
<dbReference type="AlphaFoldDB" id="A0A085M272"/>
<sequence>MLSIRTQGKPFNVKVTQIYAPTADGHEFEVNQLYADLQRLLEKTPRKDVTLILGDWNDELGNQKIAVITVHGQIVQYKTSTTKRSTRQMVQGKNVHETNGPRRKCPLDKSSTGYVHDQKVHETNGPGQKCP</sequence>
<dbReference type="SUPFAM" id="SSF56219">
    <property type="entry name" value="DNase I-like"/>
    <property type="match status" value="1"/>
</dbReference>
<evidence type="ECO:0008006" key="4">
    <source>
        <dbReference type="Google" id="ProtNLM"/>
    </source>
</evidence>
<evidence type="ECO:0000313" key="2">
    <source>
        <dbReference type="EMBL" id="KFD51318.1"/>
    </source>
</evidence>
<accession>A0A085M272</accession>
<gene>
    <name evidence="2" type="ORF">M513_07723</name>
</gene>
<keyword evidence="3" id="KW-1185">Reference proteome</keyword>
<evidence type="ECO:0000256" key="1">
    <source>
        <dbReference type="SAM" id="MobiDB-lite"/>
    </source>
</evidence>
<name>A0A085M272_9BILA</name>
<dbReference type="InterPro" id="IPR036691">
    <property type="entry name" value="Endo/exonu/phosph_ase_sf"/>
</dbReference>
<dbReference type="EMBL" id="KL363240">
    <property type="protein sequence ID" value="KFD51318.1"/>
    <property type="molecule type" value="Genomic_DNA"/>
</dbReference>
<feature type="region of interest" description="Disordered" evidence="1">
    <location>
        <begin position="81"/>
        <end position="131"/>
    </location>
</feature>
<protein>
    <recommendedName>
        <fullName evidence="4">Endonuclease/exonuclease/phosphatase domain-containing protein</fullName>
    </recommendedName>
</protein>
<reference evidence="2 3" key="1">
    <citation type="journal article" date="2014" name="Nat. Genet.">
        <title>Genome and transcriptome of the porcine whipworm Trichuris suis.</title>
        <authorList>
            <person name="Jex A.R."/>
            <person name="Nejsum P."/>
            <person name="Schwarz E.M."/>
            <person name="Hu L."/>
            <person name="Young N.D."/>
            <person name="Hall R.S."/>
            <person name="Korhonen P.K."/>
            <person name="Liao S."/>
            <person name="Thamsborg S."/>
            <person name="Xia J."/>
            <person name="Xu P."/>
            <person name="Wang S."/>
            <person name="Scheerlinck J.P."/>
            <person name="Hofmann A."/>
            <person name="Sternberg P.W."/>
            <person name="Wang J."/>
            <person name="Gasser R.B."/>
        </authorList>
    </citation>
    <scope>NUCLEOTIDE SEQUENCE [LARGE SCALE GENOMIC DNA]</scope>
    <source>
        <strain evidence="2">DCEP-RM93M</strain>
    </source>
</reference>
<dbReference type="Proteomes" id="UP000030764">
    <property type="component" value="Unassembled WGS sequence"/>
</dbReference>
<feature type="compositionally biased region" description="Polar residues" evidence="1">
    <location>
        <begin position="81"/>
        <end position="91"/>
    </location>
</feature>
<proteinExistence type="predicted"/>